<dbReference type="GO" id="GO:0033260">
    <property type="term" value="P:nuclear DNA replication"/>
    <property type="evidence" value="ECO:0007669"/>
    <property type="project" value="TreeGrafter"/>
</dbReference>
<keyword evidence="3" id="KW-0863">Zinc-finger</keyword>
<feature type="region of interest" description="Disordered" evidence="6">
    <location>
        <begin position="93"/>
        <end position="248"/>
    </location>
</feature>
<feature type="compositionally biased region" description="Basic and acidic residues" evidence="6">
    <location>
        <begin position="393"/>
        <end position="425"/>
    </location>
</feature>
<evidence type="ECO:0000256" key="3">
    <source>
        <dbReference type="ARBA" id="ARBA00022771"/>
    </source>
</evidence>
<keyword evidence="2" id="KW-0479">Metal-binding</keyword>
<feature type="region of interest" description="Disordered" evidence="6">
    <location>
        <begin position="10"/>
        <end position="33"/>
    </location>
</feature>
<evidence type="ECO:0000313" key="7">
    <source>
        <dbReference type="EMBL" id="GJJ74286.1"/>
    </source>
</evidence>
<feature type="region of interest" description="Disordered" evidence="6">
    <location>
        <begin position="261"/>
        <end position="307"/>
    </location>
</feature>
<dbReference type="GO" id="GO:0033314">
    <property type="term" value="P:mitotic DNA replication checkpoint signaling"/>
    <property type="evidence" value="ECO:0007669"/>
    <property type="project" value="TreeGrafter"/>
</dbReference>
<evidence type="ECO:0000313" key="8">
    <source>
        <dbReference type="Proteomes" id="UP000827284"/>
    </source>
</evidence>
<dbReference type="PANTHER" id="PTHR13278">
    <property type="entry name" value="ZINC FINGER PROTEIN 830"/>
    <property type="match status" value="1"/>
</dbReference>
<evidence type="ECO:0000256" key="5">
    <source>
        <dbReference type="ARBA" id="ARBA00023242"/>
    </source>
</evidence>
<feature type="compositionally biased region" description="Basic and acidic residues" evidence="6">
    <location>
        <begin position="261"/>
        <end position="271"/>
    </location>
</feature>
<dbReference type="Proteomes" id="UP000827284">
    <property type="component" value="Unassembled WGS sequence"/>
</dbReference>
<dbReference type="InterPro" id="IPR040050">
    <property type="entry name" value="ZNF830-like"/>
</dbReference>
<evidence type="ECO:0000256" key="1">
    <source>
        <dbReference type="ARBA" id="ARBA00004123"/>
    </source>
</evidence>
<dbReference type="GO" id="GO:0005681">
    <property type="term" value="C:spliceosomal complex"/>
    <property type="evidence" value="ECO:0007669"/>
    <property type="project" value="InterPro"/>
</dbReference>
<comment type="subcellular location">
    <subcellularLocation>
        <location evidence="1">Nucleus</location>
    </subcellularLocation>
</comment>
<dbReference type="GO" id="GO:0008270">
    <property type="term" value="F:zinc ion binding"/>
    <property type="evidence" value="ECO:0007669"/>
    <property type="project" value="UniProtKB-KW"/>
</dbReference>
<name>A0A9P3HCM3_9FUNG</name>
<feature type="region of interest" description="Disordered" evidence="6">
    <location>
        <begin position="350"/>
        <end position="456"/>
    </location>
</feature>
<gene>
    <name evidence="7" type="ORF">EMPS_06644</name>
</gene>
<dbReference type="AlphaFoldDB" id="A0A9P3HCM3"/>
<dbReference type="GO" id="GO:0003676">
    <property type="term" value="F:nucleic acid binding"/>
    <property type="evidence" value="ECO:0007669"/>
    <property type="project" value="InterPro"/>
</dbReference>
<feature type="compositionally biased region" description="Acidic residues" evidence="6">
    <location>
        <begin position="164"/>
        <end position="175"/>
    </location>
</feature>
<protein>
    <submittedName>
        <fullName evidence="7">Zinc finger protein 830</fullName>
    </submittedName>
</protein>
<comment type="caution">
    <text evidence="7">The sequence shown here is derived from an EMBL/GenBank/DDBJ whole genome shotgun (WGS) entry which is preliminary data.</text>
</comment>
<proteinExistence type="predicted"/>
<dbReference type="OrthoDB" id="77607at2759"/>
<dbReference type="GO" id="GO:0044773">
    <property type="term" value="P:mitotic DNA damage checkpoint signaling"/>
    <property type="evidence" value="ECO:0007669"/>
    <property type="project" value="TreeGrafter"/>
</dbReference>
<keyword evidence="4" id="KW-0862">Zinc</keyword>
<feature type="compositionally biased region" description="Low complexity" evidence="6">
    <location>
        <begin position="10"/>
        <end position="30"/>
    </location>
</feature>
<keyword evidence="5" id="KW-0539">Nucleus</keyword>
<feature type="compositionally biased region" description="Low complexity" evidence="6">
    <location>
        <begin position="186"/>
        <end position="195"/>
    </location>
</feature>
<evidence type="ECO:0000256" key="4">
    <source>
        <dbReference type="ARBA" id="ARBA00022833"/>
    </source>
</evidence>
<feature type="compositionally biased region" description="Acidic residues" evidence="6">
    <location>
        <begin position="434"/>
        <end position="447"/>
    </location>
</feature>
<accession>A0A9P3HCM3</accession>
<evidence type="ECO:0000256" key="2">
    <source>
        <dbReference type="ARBA" id="ARBA00022723"/>
    </source>
</evidence>
<feature type="compositionally biased region" description="Low complexity" evidence="6">
    <location>
        <begin position="101"/>
        <end position="110"/>
    </location>
</feature>
<organism evidence="7 8">
    <name type="scientific">Entomortierella parvispora</name>
    <dbReference type="NCBI Taxonomy" id="205924"/>
    <lineage>
        <taxon>Eukaryota</taxon>
        <taxon>Fungi</taxon>
        <taxon>Fungi incertae sedis</taxon>
        <taxon>Mucoromycota</taxon>
        <taxon>Mortierellomycotina</taxon>
        <taxon>Mortierellomycetes</taxon>
        <taxon>Mortierellales</taxon>
        <taxon>Mortierellaceae</taxon>
        <taxon>Entomortierella</taxon>
    </lineage>
</organism>
<sequence>MSKDVRRLFAAQKAAKASQGSPSLASSSASKRVAHPLAKYDPTTFRLTCAICGPNVPIKSDNLWNAHLVSKVHQEAVAKLRAVKEQIQKREAEAAERHRLQQLQQQQQQGVKRKAGGGGGGLGGLVAYAEDSESDSEDEGSATASVASNDSKRAKFEEPVEQQQEADDLEEEEDTMAGLPAGFFDAPAATTSEAASPPPPTTAEAEEEEGSEPMDGVLPAGFFDDPEEDSRVRAEVGGATADQQQRQVDEEFKALQADLAKDLDRQERQELEQAAQIRPGTASSASATTATAATTGTTVNGEELPYEDKVELEALELEESVMARAEEEYMLFVEMQERLDALREKKNRIASAASTPTTTSTTNNTIPSTTAGSTPTIKAAKSTKRKTKSILDMVREQERAKREKERLAAEEFARLQAEDNKDASGDSKMTSGAEDSDEEDSDEDIEAMMDWRAKRV</sequence>
<dbReference type="EMBL" id="BQFW01000008">
    <property type="protein sequence ID" value="GJJ74286.1"/>
    <property type="molecule type" value="Genomic_DNA"/>
</dbReference>
<evidence type="ECO:0000256" key="6">
    <source>
        <dbReference type="SAM" id="MobiDB-lite"/>
    </source>
</evidence>
<keyword evidence="8" id="KW-1185">Reference proteome</keyword>
<feature type="compositionally biased region" description="Acidic residues" evidence="6">
    <location>
        <begin position="130"/>
        <end position="140"/>
    </location>
</feature>
<reference evidence="7" key="1">
    <citation type="submission" date="2021-11" db="EMBL/GenBank/DDBJ databases">
        <authorList>
            <person name="Herlambang A."/>
            <person name="Guo Y."/>
            <person name="Takashima Y."/>
            <person name="Nishizawa T."/>
        </authorList>
    </citation>
    <scope>NUCLEOTIDE SEQUENCE</scope>
    <source>
        <strain evidence="7">E1425</strain>
    </source>
</reference>
<dbReference type="PANTHER" id="PTHR13278:SF0">
    <property type="entry name" value="ZINC FINGER PROTEIN 830"/>
    <property type="match status" value="1"/>
</dbReference>
<feature type="compositionally biased region" description="Low complexity" evidence="6">
    <location>
        <begin position="272"/>
        <end position="298"/>
    </location>
</feature>
<feature type="compositionally biased region" description="Low complexity" evidence="6">
    <location>
        <begin position="350"/>
        <end position="371"/>
    </location>
</feature>
<reference evidence="7" key="2">
    <citation type="journal article" date="2022" name="Microbiol. Resour. Announc.">
        <title>Whole-Genome Sequence of Entomortierella parvispora E1425, a Mucoromycotan Fungus Associated with Burkholderiaceae-Related Endosymbiotic Bacteria.</title>
        <authorList>
            <person name="Herlambang A."/>
            <person name="Guo Y."/>
            <person name="Takashima Y."/>
            <person name="Narisawa K."/>
            <person name="Ohta H."/>
            <person name="Nishizawa T."/>
        </authorList>
    </citation>
    <scope>NUCLEOTIDE SEQUENCE</scope>
    <source>
        <strain evidence="7">E1425</strain>
    </source>
</reference>